<dbReference type="AlphaFoldDB" id="A0ABD3M209"/>
<feature type="region of interest" description="Disordered" evidence="1">
    <location>
        <begin position="63"/>
        <end position="90"/>
    </location>
</feature>
<name>A0ABD3M209_9STRA</name>
<accession>A0ABD3M209</accession>
<protein>
    <submittedName>
        <fullName evidence="2">Uncharacterized protein</fullName>
    </submittedName>
</protein>
<dbReference type="Proteomes" id="UP001530293">
    <property type="component" value="Unassembled WGS sequence"/>
</dbReference>
<evidence type="ECO:0000256" key="1">
    <source>
        <dbReference type="SAM" id="MobiDB-lite"/>
    </source>
</evidence>
<sequence length="145" mass="16426">MDSHRAFIHTSKAKSICFSKSTISECEGRAAVLLSSLFARINERMASFLNNLVLAHSVLHSEQDSQRPPPHQSLSTCPLTPSSSSSLIQHSPPQHIVQDIVEIIVPSVSPIVLRYQIHGIDEMPVHHWRRISFRKFSILCYRDQM</sequence>
<evidence type="ECO:0000313" key="2">
    <source>
        <dbReference type="EMBL" id="KAL3757637.1"/>
    </source>
</evidence>
<proteinExistence type="predicted"/>
<comment type="caution">
    <text evidence="2">The sequence shown here is derived from an EMBL/GenBank/DDBJ whole genome shotgun (WGS) entry which is preliminary data.</text>
</comment>
<feature type="compositionally biased region" description="Low complexity" evidence="1">
    <location>
        <begin position="72"/>
        <end position="90"/>
    </location>
</feature>
<keyword evidence="3" id="KW-1185">Reference proteome</keyword>
<gene>
    <name evidence="2" type="ORF">ACHAWU_009482</name>
</gene>
<evidence type="ECO:0000313" key="3">
    <source>
        <dbReference type="Proteomes" id="UP001530293"/>
    </source>
</evidence>
<dbReference type="EMBL" id="JALLBG020000256">
    <property type="protein sequence ID" value="KAL3757637.1"/>
    <property type="molecule type" value="Genomic_DNA"/>
</dbReference>
<reference evidence="2 3" key="1">
    <citation type="submission" date="2024-10" db="EMBL/GenBank/DDBJ databases">
        <title>Updated reference genomes for cyclostephanoid diatoms.</title>
        <authorList>
            <person name="Roberts W.R."/>
            <person name="Alverson A.J."/>
        </authorList>
    </citation>
    <scope>NUCLEOTIDE SEQUENCE [LARGE SCALE GENOMIC DNA]</scope>
    <source>
        <strain evidence="2 3">AJA232-27</strain>
    </source>
</reference>
<organism evidence="2 3">
    <name type="scientific">Discostella pseudostelligera</name>
    <dbReference type="NCBI Taxonomy" id="259834"/>
    <lineage>
        <taxon>Eukaryota</taxon>
        <taxon>Sar</taxon>
        <taxon>Stramenopiles</taxon>
        <taxon>Ochrophyta</taxon>
        <taxon>Bacillariophyta</taxon>
        <taxon>Coscinodiscophyceae</taxon>
        <taxon>Thalassiosirophycidae</taxon>
        <taxon>Stephanodiscales</taxon>
        <taxon>Stephanodiscaceae</taxon>
        <taxon>Discostella</taxon>
    </lineage>
</organism>